<dbReference type="Proteomes" id="UP000188268">
    <property type="component" value="Unassembled WGS sequence"/>
</dbReference>
<organism evidence="1 2">
    <name type="scientific">Corchorus capsularis</name>
    <name type="common">Jute</name>
    <dbReference type="NCBI Taxonomy" id="210143"/>
    <lineage>
        <taxon>Eukaryota</taxon>
        <taxon>Viridiplantae</taxon>
        <taxon>Streptophyta</taxon>
        <taxon>Embryophyta</taxon>
        <taxon>Tracheophyta</taxon>
        <taxon>Spermatophyta</taxon>
        <taxon>Magnoliopsida</taxon>
        <taxon>eudicotyledons</taxon>
        <taxon>Gunneridae</taxon>
        <taxon>Pentapetalae</taxon>
        <taxon>rosids</taxon>
        <taxon>malvids</taxon>
        <taxon>Malvales</taxon>
        <taxon>Malvaceae</taxon>
        <taxon>Grewioideae</taxon>
        <taxon>Apeibeae</taxon>
        <taxon>Corchorus</taxon>
    </lineage>
</organism>
<dbReference type="EMBL" id="AWWV01003052">
    <property type="protein sequence ID" value="OMP09738.1"/>
    <property type="molecule type" value="Genomic_DNA"/>
</dbReference>
<sequence>MAALTSLAVLRRWDMSISSPTGQLEASSKARRATVLSNSSKKL</sequence>
<dbReference type="Gramene" id="OMP09738">
    <property type="protein sequence ID" value="OMP09738"/>
    <property type="gene ID" value="CCACVL1_01044"/>
</dbReference>
<proteinExistence type="predicted"/>
<reference evidence="1 2" key="1">
    <citation type="submission" date="2013-09" db="EMBL/GenBank/DDBJ databases">
        <title>Corchorus capsularis genome sequencing.</title>
        <authorList>
            <person name="Alam M."/>
            <person name="Haque M.S."/>
            <person name="Islam M.S."/>
            <person name="Emdad E.M."/>
            <person name="Islam M.M."/>
            <person name="Ahmed B."/>
            <person name="Halim A."/>
            <person name="Hossen Q.M.M."/>
            <person name="Hossain M.Z."/>
            <person name="Ahmed R."/>
            <person name="Khan M.M."/>
            <person name="Islam R."/>
            <person name="Rashid M.M."/>
            <person name="Khan S.A."/>
            <person name="Rahman M.S."/>
            <person name="Alam M."/>
        </authorList>
    </citation>
    <scope>NUCLEOTIDE SEQUENCE [LARGE SCALE GENOMIC DNA]</scope>
    <source>
        <strain evidence="2">cv. CVL-1</strain>
        <tissue evidence="1">Whole seedling</tissue>
    </source>
</reference>
<gene>
    <name evidence="1" type="ORF">CCACVL1_01044</name>
</gene>
<comment type="caution">
    <text evidence="1">The sequence shown here is derived from an EMBL/GenBank/DDBJ whole genome shotgun (WGS) entry which is preliminary data.</text>
</comment>
<keyword evidence="2" id="KW-1185">Reference proteome</keyword>
<protein>
    <submittedName>
        <fullName evidence="1">Uncharacterized protein</fullName>
    </submittedName>
</protein>
<name>A0A1R3KRT4_COCAP</name>
<accession>A0A1R3KRT4</accession>
<evidence type="ECO:0000313" key="2">
    <source>
        <dbReference type="Proteomes" id="UP000188268"/>
    </source>
</evidence>
<dbReference type="AlphaFoldDB" id="A0A1R3KRT4"/>
<evidence type="ECO:0000313" key="1">
    <source>
        <dbReference type="EMBL" id="OMP09738.1"/>
    </source>
</evidence>